<sequence>MERKSLVFVCAILILLLAQEVVVKTEALCDRPSRFFQGRCVGPADNRRCDIVCRTRDRAIRGRCVRSRCICTFNTCPLPLSDDIDTYDDADIYDDADTYIYK</sequence>
<dbReference type="InterPro" id="IPR003614">
    <property type="entry name" value="Knottins"/>
</dbReference>
<evidence type="ECO:0000256" key="3">
    <source>
        <dbReference type="SAM" id="SignalP"/>
    </source>
</evidence>
<evidence type="ECO:0000259" key="4">
    <source>
        <dbReference type="Pfam" id="PF00304"/>
    </source>
</evidence>
<reference evidence="5" key="1">
    <citation type="submission" date="2023-10" db="EMBL/GenBank/DDBJ databases">
        <title>Chromosome-level genome of the transformable northern wattle, Acacia crassicarpa.</title>
        <authorList>
            <person name="Massaro I."/>
            <person name="Sinha N.R."/>
            <person name="Poethig S."/>
            <person name="Leichty A.R."/>
        </authorList>
    </citation>
    <scope>NUCLEOTIDE SEQUENCE</scope>
    <source>
        <strain evidence="5">Acra3RX</strain>
        <tissue evidence="5">Leaf</tissue>
    </source>
</reference>
<dbReference type="AlphaFoldDB" id="A0AAE1JF30"/>
<dbReference type="InterPro" id="IPR036574">
    <property type="entry name" value="Scorpion_toxin-like_sf"/>
</dbReference>
<comment type="caution">
    <text evidence="5">The sequence shown here is derived from an EMBL/GenBank/DDBJ whole genome shotgun (WGS) entry which is preliminary data.</text>
</comment>
<organism evidence="5 6">
    <name type="scientific">Acacia crassicarpa</name>
    <name type="common">northern wattle</name>
    <dbReference type="NCBI Taxonomy" id="499986"/>
    <lineage>
        <taxon>Eukaryota</taxon>
        <taxon>Viridiplantae</taxon>
        <taxon>Streptophyta</taxon>
        <taxon>Embryophyta</taxon>
        <taxon>Tracheophyta</taxon>
        <taxon>Spermatophyta</taxon>
        <taxon>Magnoliopsida</taxon>
        <taxon>eudicotyledons</taxon>
        <taxon>Gunneridae</taxon>
        <taxon>Pentapetalae</taxon>
        <taxon>rosids</taxon>
        <taxon>fabids</taxon>
        <taxon>Fabales</taxon>
        <taxon>Fabaceae</taxon>
        <taxon>Caesalpinioideae</taxon>
        <taxon>mimosoid clade</taxon>
        <taxon>Acacieae</taxon>
        <taxon>Acacia</taxon>
    </lineage>
</organism>
<keyword evidence="3" id="KW-0732">Signal</keyword>
<feature type="chain" id="PRO_5041961649" description="Knottins-like domain-containing protein" evidence="3">
    <location>
        <begin position="28"/>
        <end position="102"/>
    </location>
</feature>
<keyword evidence="2" id="KW-0295">Fungicide</keyword>
<keyword evidence="1" id="KW-0929">Antimicrobial</keyword>
<dbReference type="Gene3D" id="3.30.30.10">
    <property type="entry name" value="Knottin, scorpion toxin-like"/>
    <property type="match status" value="1"/>
</dbReference>
<evidence type="ECO:0000313" key="6">
    <source>
        <dbReference type="Proteomes" id="UP001293593"/>
    </source>
</evidence>
<proteinExistence type="predicted"/>
<evidence type="ECO:0000256" key="1">
    <source>
        <dbReference type="ARBA" id="ARBA00022529"/>
    </source>
</evidence>
<feature type="signal peptide" evidence="3">
    <location>
        <begin position="1"/>
        <end position="27"/>
    </location>
</feature>
<feature type="domain" description="Knottins-like" evidence="4">
    <location>
        <begin position="28"/>
        <end position="74"/>
    </location>
</feature>
<dbReference type="SUPFAM" id="SSF57095">
    <property type="entry name" value="Scorpion toxin-like"/>
    <property type="match status" value="1"/>
</dbReference>
<dbReference type="Pfam" id="PF00304">
    <property type="entry name" value="Gamma-thionin"/>
    <property type="match status" value="1"/>
</dbReference>
<evidence type="ECO:0000313" key="5">
    <source>
        <dbReference type="EMBL" id="KAK4266864.1"/>
    </source>
</evidence>
<dbReference type="EMBL" id="JAWXYG010000007">
    <property type="protein sequence ID" value="KAK4266864.1"/>
    <property type="molecule type" value="Genomic_DNA"/>
</dbReference>
<accession>A0AAE1JF30</accession>
<name>A0AAE1JF30_9FABA</name>
<gene>
    <name evidence="5" type="ORF">QN277_023729</name>
</gene>
<keyword evidence="6" id="KW-1185">Reference proteome</keyword>
<protein>
    <recommendedName>
        <fullName evidence="4">Knottins-like domain-containing protein</fullName>
    </recommendedName>
</protein>
<dbReference type="Proteomes" id="UP001293593">
    <property type="component" value="Unassembled WGS sequence"/>
</dbReference>
<evidence type="ECO:0000256" key="2">
    <source>
        <dbReference type="ARBA" id="ARBA00022577"/>
    </source>
</evidence>